<keyword evidence="5 8" id="KW-0812">Transmembrane</keyword>
<dbReference type="RefSeq" id="WP_166076234.1">
    <property type="nucleotide sequence ID" value="NZ_JAAJBT010000002.1"/>
</dbReference>
<evidence type="ECO:0000256" key="5">
    <source>
        <dbReference type="ARBA" id="ARBA00022692"/>
    </source>
</evidence>
<dbReference type="CDD" id="cd13962">
    <property type="entry name" value="PT_UbiA_UBIAD1"/>
    <property type="match status" value="1"/>
</dbReference>
<keyword evidence="3 8" id="KW-1003">Cell membrane</keyword>
<comment type="similarity">
    <text evidence="8">Belongs to the MenA family. Type 1 subfamily.</text>
</comment>
<feature type="transmembrane region" description="Helical" evidence="8">
    <location>
        <begin position="117"/>
        <end position="136"/>
    </location>
</feature>
<comment type="subcellular location">
    <subcellularLocation>
        <location evidence="8">Cell membrane</location>
        <topology evidence="8">Multi-pass membrane protein</topology>
    </subcellularLocation>
    <subcellularLocation>
        <location evidence="1">Membrane</location>
        <topology evidence="1">Multi-pass membrane protein</topology>
    </subcellularLocation>
</comment>
<dbReference type="EC" id="2.5.1.74" evidence="8 9"/>
<sequence>MNTKSWIQAARLRTLPLSISGILVGSAYAYYQNKFEWIIFVLALLTTLSFQILSNFANDYGDGIKGTDANRIGEKRLVASGEITSEQMKKAIIINGIIAFVLAVALIYFAFGQENFVYSITFLVLGIASIAAAIKYTVGNNAYGYSGFGDVFVFIFFGLVAVVGSNFLYSKSIDIKLFLPAIAIGMLSTAVLNLNNMRDIENDRIANKNTLVVKFGLKFGLWYQRILIFVPVILYLLFLFDFKNGNLGFSILFFYLAISHNTTITKIVAMATPNEFDPHLKKVALSTFLYAILISLKLISG</sequence>
<feature type="transmembrane region" description="Helical" evidence="8">
    <location>
        <begin position="215"/>
        <end position="240"/>
    </location>
</feature>
<evidence type="ECO:0000256" key="6">
    <source>
        <dbReference type="ARBA" id="ARBA00022989"/>
    </source>
</evidence>
<keyword evidence="4 8" id="KW-0808">Transferase</keyword>
<name>A0ABX0I502_9FLAO</name>
<keyword evidence="2 8" id="KW-0474">Menaquinone biosynthesis</keyword>
<evidence type="ECO:0000256" key="2">
    <source>
        <dbReference type="ARBA" id="ARBA00022428"/>
    </source>
</evidence>
<feature type="transmembrane region" description="Helical" evidence="8">
    <location>
        <begin position="252"/>
        <end position="271"/>
    </location>
</feature>
<comment type="function">
    <text evidence="8">Conversion of 1,4-dihydroxy-2-naphthoate (DHNA) to demethylmenaquinone (DMK).</text>
</comment>
<reference evidence="10 11" key="1">
    <citation type="submission" date="2020-02" db="EMBL/GenBank/DDBJ databases">
        <authorList>
            <person name="Chen W.-M."/>
        </authorList>
    </citation>
    <scope>NUCLEOTIDE SEQUENCE [LARGE SCALE GENOMIC DNA]</scope>
    <source>
        <strain evidence="10 11">KDG-16</strain>
    </source>
</reference>
<evidence type="ECO:0000256" key="1">
    <source>
        <dbReference type="ARBA" id="ARBA00004141"/>
    </source>
</evidence>
<keyword evidence="7 8" id="KW-0472">Membrane</keyword>
<comment type="catalytic activity">
    <reaction evidence="8">
        <text>an all-trans-polyprenyl diphosphate + 1,4-dihydroxy-2-naphthoate + H(+) = a 2-demethylmenaquinol + CO2 + diphosphate</text>
        <dbReference type="Rhea" id="RHEA:26478"/>
        <dbReference type="Rhea" id="RHEA-COMP:9563"/>
        <dbReference type="Rhea" id="RHEA-COMP:9564"/>
        <dbReference type="ChEBI" id="CHEBI:11173"/>
        <dbReference type="ChEBI" id="CHEBI:15378"/>
        <dbReference type="ChEBI" id="CHEBI:16526"/>
        <dbReference type="ChEBI" id="CHEBI:33019"/>
        <dbReference type="ChEBI" id="CHEBI:55437"/>
        <dbReference type="ChEBI" id="CHEBI:58914"/>
        <dbReference type="EC" id="2.5.1.74"/>
    </reaction>
</comment>
<keyword evidence="6 8" id="KW-1133">Transmembrane helix</keyword>
<comment type="pathway">
    <text evidence="8">Quinol/quinone metabolism; menaquinone biosynthesis; menaquinol from 1,4-dihydroxy-2-naphthoate: step 1/2.</text>
</comment>
<feature type="transmembrane region" description="Helical" evidence="8">
    <location>
        <begin position="12"/>
        <end position="31"/>
    </location>
</feature>
<feature type="transmembrane region" description="Helical" evidence="8">
    <location>
        <begin position="37"/>
        <end position="57"/>
    </location>
</feature>
<evidence type="ECO:0000313" key="10">
    <source>
        <dbReference type="EMBL" id="NHM01175.1"/>
    </source>
</evidence>
<evidence type="ECO:0000256" key="4">
    <source>
        <dbReference type="ARBA" id="ARBA00022679"/>
    </source>
</evidence>
<evidence type="ECO:0000256" key="9">
    <source>
        <dbReference type="NCBIfam" id="TIGR00751"/>
    </source>
</evidence>
<dbReference type="HAMAP" id="MF_01937">
    <property type="entry name" value="MenA_1"/>
    <property type="match status" value="1"/>
</dbReference>
<feature type="transmembrane region" description="Helical" evidence="8">
    <location>
        <begin position="92"/>
        <end position="111"/>
    </location>
</feature>
<feature type="transmembrane region" description="Helical" evidence="8">
    <location>
        <begin position="148"/>
        <end position="169"/>
    </location>
</feature>
<evidence type="ECO:0000313" key="11">
    <source>
        <dbReference type="Proteomes" id="UP000800984"/>
    </source>
</evidence>
<proteinExistence type="inferred from homology"/>
<dbReference type="PIRSF" id="PIRSF005355">
    <property type="entry name" value="UBIAD1"/>
    <property type="match status" value="1"/>
</dbReference>
<comment type="caution">
    <text evidence="10">The sequence shown here is derived from an EMBL/GenBank/DDBJ whole genome shotgun (WGS) entry which is preliminary data.</text>
</comment>
<dbReference type="InterPro" id="IPR000537">
    <property type="entry name" value="UbiA_prenyltransferase"/>
</dbReference>
<dbReference type="InterPro" id="IPR004657">
    <property type="entry name" value="MenA"/>
</dbReference>
<keyword evidence="11" id="KW-1185">Reference proteome</keyword>
<organism evidence="10 11">
    <name type="scientific">Flavobacterium difficile</name>
    <dbReference type="NCBI Taxonomy" id="2709659"/>
    <lineage>
        <taxon>Bacteria</taxon>
        <taxon>Pseudomonadati</taxon>
        <taxon>Bacteroidota</taxon>
        <taxon>Flavobacteriia</taxon>
        <taxon>Flavobacteriales</taxon>
        <taxon>Flavobacteriaceae</taxon>
        <taxon>Flavobacterium</taxon>
    </lineage>
</organism>
<dbReference type="InterPro" id="IPR026046">
    <property type="entry name" value="UBIAD1"/>
</dbReference>
<dbReference type="Gene3D" id="1.10.357.140">
    <property type="entry name" value="UbiA prenyltransferase"/>
    <property type="match status" value="1"/>
</dbReference>
<dbReference type="Proteomes" id="UP000800984">
    <property type="component" value="Unassembled WGS sequence"/>
</dbReference>
<protein>
    <recommendedName>
        <fullName evidence="8 9">1,4-dihydroxy-2-naphthoate octaprenyltransferase</fullName>
        <shortName evidence="8">DHNA-octaprenyltransferase</shortName>
        <ecNumber evidence="8 9">2.5.1.74</ecNumber>
    </recommendedName>
</protein>
<gene>
    <name evidence="8 10" type="primary">menA</name>
    <name evidence="10" type="ORF">G4D72_03510</name>
</gene>
<dbReference type="EMBL" id="JAAJBT010000002">
    <property type="protein sequence ID" value="NHM01175.1"/>
    <property type="molecule type" value="Genomic_DNA"/>
</dbReference>
<dbReference type="PANTHER" id="PTHR13929">
    <property type="entry name" value="1,4-DIHYDROXY-2-NAPHTHOATE OCTAPRENYLTRANSFERASE"/>
    <property type="match status" value="1"/>
</dbReference>
<dbReference type="PANTHER" id="PTHR13929:SF0">
    <property type="entry name" value="UBIA PRENYLTRANSFERASE DOMAIN-CONTAINING PROTEIN 1"/>
    <property type="match status" value="1"/>
</dbReference>
<dbReference type="Pfam" id="PF01040">
    <property type="entry name" value="UbiA"/>
    <property type="match status" value="1"/>
</dbReference>
<accession>A0ABX0I502</accession>
<feature type="transmembrane region" description="Helical" evidence="8">
    <location>
        <begin position="175"/>
        <end position="194"/>
    </location>
</feature>
<dbReference type="NCBIfam" id="TIGR00751">
    <property type="entry name" value="menA"/>
    <property type="match status" value="1"/>
</dbReference>
<dbReference type="InterPro" id="IPR044878">
    <property type="entry name" value="UbiA_sf"/>
</dbReference>
<evidence type="ECO:0000256" key="7">
    <source>
        <dbReference type="ARBA" id="ARBA00023136"/>
    </source>
</evidence>
<evidence type="ECO:0000256" key="3">
    <source>
        <dbReference type="ARBA" id="ARBA00022475"/>
    </source>
</evidence>
<evidence type="ECO:0000256" key="8">
    <source>
        <dbReference type="HAMAP-Rule" id="MF_01937"/>
    </source>
</evidence>